<keyword evidence="1" id="KW-0812">Transmembrane</keyword>
<feature type="transmembrane region" description="Helical" evidence="1">
    <location>
        <begin position="229"/>
        <end position="249"/>
    </location>
</feature>
<accession>A0A4Q7USD3</accession>
<dbReference type="Proteomes" id="UP000291591">
    <property type="component" value="Unassembled WGS sequence"/>
</dbReference>
<dbReference type="OrthoDB" id="343560at2"/>
<feature type="transmembrane region" description="Helical" evidence="1">
    <location>
        <begin position="261"/>
        <end position="282"/>
    </location>
</feature>
<dbReference type="EMBL" id="SHKL01000001">
    <property type="protein sequence ID" value="RZT83728.1"/>
    <property type="molecule type" value="Genomic_DNA"/>
</dbReference>
<comment type="caution">
    <text evidence="2">The sequence shown here is derived from an EMBL/GenBank/DDBJ whole genome shotgun (WGS) entry which is preliminary data.</text>
</comment>
<reference evidence="2 3" key="1">
    <citation type="submission" date="2019-02" db="EMBL/GenBank/DDBJ databases">
        <title>Sequencing the genomes of 1000 actinobacteria strains.</title>
        <authorList>
            <person name="Klenk H.-P."/>
        </authorList>
    </citation>
    <scope>NUCLEOTIDE SEQUENCE [LARGE SCALE GENOMIC DNA]</scope>
    <source>
        <strain evidence="2 3">DSM 45779</strain>
    </source>
</reference>
<evidence type="ECO:0000313" key="3">
    <source>
        <dbReference type="Proteomes" id="UP000291591"/>
    </source>
</evidence>
<gene>
    <name evidence="2" type="ORF">EV383_0546</name>
</gene>
<evidence type="ECO:0000313" key="2">
    <source>
        <dbReference type="EMBL" id="RZT83728.1"/>
    </source>
</evidence>
<name>A0A4Q7USD3_PSEST</name>
<protein>
    <submittedName>
        <fullName evidence="2">Uncharacterized protein</fullName>
    </submittedName>
</protein>
<evidence type="ECO:0000256" key="1">
    <source>
        <dbReference type="SAM" id="Phobius"/>
    </source>
</evidence>
<feature type="transmembrane region" description="Helical" evidence="1">
    <location>
        <begin position="59"/>
        <end position="76"/>
    </location>
</feature>
<dbReference type="AlphaFoldDB" id="A0A4Q7USD3"/>
<feature type="transmembrane region" description="Helical" evidence="1">
    <location>
        <begin position="88"/>
        <end position="109"/>
    </location>
</feature>
<feature type="transmembrane region" description="Helical" evidence="1">
    <location>
        <begin position="24"/>
        <end position="44"/>
    </location>
</feature>
<organism evidence="2 3">
    <name type="scientific">Pseudonocardia sediminis</name>
    <dbReference type="NCBI Taxonomy" id="1397368"/>
    <lineage>
        <taxon>Bacteria</taxon>
        <taxon>Bacillati</taxon>
        <taxon>Actinomycetota</taxon>
        <taxon>Actinomycetes</taxon>
        <taxon>Pseudonocardiales</taxon>
        <taxon>Pseudonocardiaceae</taxon>
        <taxon>Pseudonocardia</taxon>
    </lineage>
</organism>
<dbReference type="RefSeq" id="WP_130288440.1">
    <property type="nucleotide sequence ID" value="NZ_SHKL01000001.1"/>
</dbReference>
<keyword evidence="1" id="KW-0472">Membrane</keyword>
<keyword evidence="3" id="KW-1185">Reference proteome</keyword>
<proteinExistence type="predicted"/>
<feature type="transmembrane region" description="Helical" evidence="1">
    <location>
        <begin position="294"/>
        <end position="314"/>
    </location>
</feature>
<feature type="transmembrane region" description="Helical" evidence="1">
    <location>
        <begin position="129"/>
        <end position="151"/>
    </location>
</feature>
<keyword evidence="1" id="KW-1133">Transmembrane helix</keyword>
<sequence>MTVLAPPIRNLPSVRDALRWHRPLMILAVAMVALTVVGLVGMVVDPRTITGLAAWDKPTKFAISIAIYAVTWAWLADQIRSRRGRARGVHVAGTVAAVLLGVEMVALVVQATRGTTSHFNVSTPFDSALWTSMAVSIVVIWLATMYLAAGLFGLRGGDPARALAIRAGAVVAVVGMGLGYLMTSPTRAQLADFQGVIGAHTVGLPDGGPGLPILGWSTVGGDLRVPHFLGMHALQAIPLLLIVLELLAARFGALGSSVTRLRLVAVGALAYVAVVALATWQALRGQSIVAPDTLTLVCLVAILVASLAAAALVLRAPGPRPEQVSPAAGGRS</sequence>
<feature type="transmembrane region" description="Helical" evidence="1">
    <location>
        <begin position="163"/>
        <end position="182"/>
    </location>
</feature>